<dbReference type="EMBL" id="JASSZA010000016">
    <property type="protein sequence ID" value="KAK2091753.1"/>
    <property type="molecule type" value="Genomic_DNA"/>
</dbReference>
<dbReference type="Pfam" id="PF06388">
    <property type="entry name" value="DUF1075"/>
    <property type="match status" value="1"/>
</dbReference>
<evidence type="ECO:0000256" key="7">
    <source>
        <dbReference type="ARBA" id="ARBA00045918"/>
    </source>
</evidence>
<evidence type="ECO:0000313" key="10">
    <source>
        <dbReference type="Proteomes" id="UP001266305"/>
    </source>
</evidence>
<keyword evidence="4" id="KW-1133">Transmembrane helix</keyword>
<accession>A0ABQ9U3V8</accession>
<comment type="caution">
    <text evidence="9">The sequence shown here is derived from an EMBL/GenBank/DDBJ whole genome shotgun (WGS) entry which is preliminary data.</text>
</comment>
<evidence type="ECO:0000256" key="6">
    <source>
        <dbReference type="ARBA" id="ARBA00039929"/>
    </source>
</evidence>
<evidence type="ECO:0000256" key="1">
    <source>
        <dbReference type="ARBA" id="ARBA00004167"/>
    </source>
</evidence>
<keyword evidence="10" id="KW-1185">Reference proteome</keyword>
<gene>
    <name evidence="9" type="ORF">P7K49_031037</name>
</gene>
<comment type="function">
    <text evidence="7">Proposed to be involved in regulation of apoptosis; the exact mechanism may differ between cell types/tissues. May be involved in hypoxia-induced cell death of transformed cells implicating cytochrome C release and caspase activation (such as CASP9) and inducing mitochondrial permeability transition. May be involved in hypoxia-induced cell death of neuronal cells probably by promoting release of AIFM1 from mitochondria to cytoplasm and its translocation to the nucleus; however, the involvement of caspases has been reported conflictingly.</text>
</comment>
<proteinExistence type="inferred from homology"/>
<evidence type="ECO:0000256" key="8">
    <source>
        <dbReference type="ARBA" id="ARBA00046764"/>
    </source>
</evidence>
<evidence type="ECO:0000256" key="3">
    <source>
        <dbReference type="ARBA" id="ARBA00022692"/>
    </source>
</evidence>
<comment type="similarity">
    <text evidence="2">Belongs to the UPF0389 family.</text>
</comment>
<dbReference type="PANTHER" id="PTHR13674">
    <property type="entry name" value="GROWTH AND TRANSFORMATION-DEPENDENT PROTEIN"/>
    <property type="match status" value="1"/>
</dbReference>
<keyword evidence="5" id="KW-0472">Membrane</keyword>
<keyword evidence="3" id="KW-0812">Transmembrane</keyword>
<protein>
    <recommendedName>
        <fullName evidence="6">Protein FAM162A</fullName>
    </recommendedName>
</protein>
<dbReference type="Proteomes" id="UP001266305">
    <property type="component" value="Unassembled WGS sequence"/>
</dbReference>
<evidence type="ECO:0000256" key="4">
    <source>
        <dbReference type="ARBA" id="ARBA00022989"/>
    </source>
</evidence>
<evidence type="ECO:0000313" key="9">
    <source>
        <dbReference type="EMBL" id="KAK2091753.1"/>
    </source>
</evidence>
<name>A0ABQ9U3V8_SAGOE</name>
<evidence type="ECO:0000256" key="5">
    <source>
        <dbReference type="ARBA" id="ARBA00023136"/>
    </source>
</evidence>
<dbReference type="InterPro" id="IPR009432">
    <property type="entry name" value="DUF1075"/>
</dbReference>
<reference evidence="9 10" key="1">
    <citation type="submission" date="2023-05" db="EMBL/GenBank/DDBJ databases">
        <title>B98-5 Cell Line De Novo Hybrid Assembly: An Optical Mapping Approach.</title>
        <authorList>
            <person name="Kananen K."/>
            <person name="Auerbach J.A."/>
            <person name="Kautto E."/>
            <person name="Blachly J.S."/>
        </authorList>
    </citation>
    <scope>NUCLEOTIDE SEQUENCE [LARGE SCALE GENOMIC DNA]</scope>
    <source>
        <strain evidence="9">B95-8</strain>
        <tissue evidence="9">Cell line</tissue>
    </source>
</reference>
<dbReference type="PANTHER" id="PTHR13674:SF2">
    <property type="entry name" value="PROTEIN FAM162A"/>
    <property type="match status" value="1"/>
</dbReference>
<comment type="subcellular location">
    <subcellularLocation>
        <location evidence="1">Membrane</location>
        <topology evidence="1">Single-pass membrane protein</topology>
    </subcellularLocation>
</comment>
<organism evidence="9 10">
    <name type="scientific">Saguinus oedipus</name>
    <name type="common">Cotton-top tamarin</name>
    <name type="synonym">Oedipomidas oedipus</name>
    <dbReference type="NCBI Taxonomy" id="9490"/>
    <lineage>
        <taxon>Eukaryota</taxon>
        <taxon>Metazoa</taxon>
        <taxon>Chordata</taxon>
        <taxon>Craniata</taxon>
        <taxon>Vertebrata</taxon>
        <taxon>Euteleostomi</taxon>
        <taxon>Mammalia</taxon>
        <taxon>Eutheria</taxon>
        <taxon>Euarchontoglires</taxon>
        <taxon>Primates</taxon>
        <taxon>Haplorrhini</taxon>
        <taxon>Platyrrhini</taxon>
        <taxon>Cebidae</taxon>
        <taxon>Callitrichinae</taxon>
        <taxon>Saguinus</taxon>
    </lineage>
</organism>
<comment type="subunit">
    <text evidence="8">Interacts with HSP90AB1; HSP90AB1 is essential for FAM162A mitochondrial localization and pro-apoptotic activity. Interacts with VDAC2; the interaction is probably involved in inducing mitochondrial permeability transition.</text>
</comment>
<evidence type="ECO:0000256" key="2">
    <source>
        <dbReference type="ARBA" id="ARBA00007363"/>
    </source>
</evidence>
<sequence>MGGLTEAHVSTSDLPCCTHIGRGLTEAHVSTSDFPCCTHIGIYTHEVPLHKPTKWEKKMLIWSGRFKKEDEIPETIS</sequence>